<evidence type="ECO:0000313" key="10">
    <source>
        <dbReference type="Proteomes" id="UP000693946"/>
    </source>
</evidence>
<dbReference type="GO" id="GO:0042981">
    <property type="term" value="P:regulation of apoptotic process"/>
    <property type="evidence" value="ECO:0007669"/>
    <property type="project" value="InterPro"/>
</dbReference>
<accession>A0AAV6PH32</accession>
<keyword evidence="4" id="KW-0391">Immunity</keyword>
<dbReference type="PANTHER" id="PTHR46985">
    <property type="entry name" value="NACHT, LRR AND PYD DOMAINS-CONTAINING PROTEIN 1"/>
    <property type="match status" value="1"/>
</dbReference>
<protein>
    <submittedName>
        <fullName evidence="9">Apoptosis-associated speck containing a CARD isoform X2</fullName>
    </submittedName>
</protein>
<name>A0AAV6PH32_SOLSE</name>
<dbReference type="InterPro" id="IPR001315">
    <property type="entry name" value="CARD"/>
</dbReference>
<keyword evidence="6" id="KW-1271">Inflammasome</keyword>
<reference evidence="9 10" key="1">
    <citation type="journal article" date="2021" name="Sci. Rep.">
        <title>Chromosome anchoring in Senegalese sole (Solea senegalensis) reveals sex-associated markers and genome rearrangements in flatfish.</title>
        <authorList>
            <person name="Guerrero-Cozar I."/>
            <person name="Gomez-Garrido J."/>
            <person name="Berbel C."/>
            <person name="Martinez-Blanch J.F."/>
            <person name="Alioto T."/>
            <person name="Claros M.G."/>
            <person name="Gagnaire P.A."/>
            <person name="Manchado M."/>
        </authorList>
    </citation>
    <scope>NUCLEOTIDE SEQUENCE [LARGE SCALE GENOMIC DNA]</scope>
    <source>
        <strain evidence="9">Sse05_10M</strain>
    </source>
</reference>
<dbReference type="GO" id="GO:0006954">
    <property type="term" value="P:inflammatory response"/>
    <property type="evidence" value="ECO:0007669"/>
    <property type="project" value="UniProtKB-KW"/>
</dbReference>
<evidence type="ECO:0000256" key="2">
    <source>
        <dbReference type="ARBA" id="ARBA00022490"/>
    </source>
</evidence>
<dbReference type="GO" id="GO:0061702">
    <property type="term" value="C:canonical inflammasome complex"/>
    <property type="evidence" value="ECO:0007669"/>
    <property type="project" value="UniProtKB-SubCell"/>
</dbReference>
<sequence length="183" mass="20851">MAPPVTIKEAIANILEDLTEPNFEKFKERLLDRKQVRRARVDRKSFLVVADVMVSTYTEAGALPVAVDILTQIDCNEEAKTLMKESEGLSSTPGSGGNKHFVDKHRFQLIQRVGNIEPILDELLDEDVIQQELYDKIRSLSITQDKMRELYSTGLKAGEACKDIFYNILKKHDPYLIRELEGK</sequence>
<keyword evidence="5" id="KW-0395">Inflammatory response</keyword>
<gene>
    <name evidence="9" type="ORF">JOB18_012248</name>
</gene>
<evidence type="ECO:0000313" key="9">
    <source>
        <dbReference type="EMBL" id="KAG7463312.1"/>
    </source>
</evidence>
<evidence type="ECO:0000256" key="6">
    <source>
        <dbReference type="ARBA" id="ARBA00023233"/>
    </source>
</evidence>
<evidence type="ECO:0000256" key="1">
    <source>
        <dbReference type="ARBA" id="ARBA00004110"/>
    </source>
</evidence>
<dbReference type="Proteomes" id="UP000693946">
    <property type="component" value="Unassembled WGS sequence"/>
</dbReference>
<dbReference type="PANTHER" id="PTHR46985:SF2">
    <property type="entry name" value="APOPTOSIS-ASSOCIATED SPECK-LIKE PROTEIN CONTAINING A CARD"/>
    <property type="match status" value="1"/>
</dbReference>
<evidence type="ECO:0000256" key="3">
    <source>
        <dbReference type="ARBA" id="ARBA00022588"/>
    </source>
</evidence>
<dbReference type="SMART" id="SM01289">
    <property type="entry name" value="PYRIN"/>
    <property type="match status" value="1"/>
</dbReference>
<evidence type="ECO:0000256" key="4">
    <source>
        <dbReference type="ARBA" id="ARBA00022859"/>
    </source>
</evidence>
<comment type="subcellular location">
    <subcellularLocation>
        <location evidence="1">Inflammasome</location>
    </subcellularLocation>
</comment>
<dbReference type="FunFam" id="1.10.533.10:FF:000013">
    <property type="entry name" value="Apoptosis-associated speck-like protein containing a CARD"/>
    <property type="match status" value="1"/>
</dbReference>
<keyword evidence="3" id="KW-0399">Innate immunity</keyword>
<dbReference type="InterPro" id="IPR051249">
    <property type="entry name" value="NLRP_Inflammasome"/>
</dbReference>
<keyword evidence="2" id="KW-0963">Cytoplasm</keyword>
<evidence type="ECO:0000256" key="5">
    <source>
        <dbReference type="ARBA" id="ARBA00023198"/>
    </source>
</evidence>
<dbReference type="GO" id="GO:0045087">
    <property type="term" value="P:innate immune response"/>
    <property type="evidence" value="ECO:0007669"/>
    <property type="project" value="UniProtKB-KW"/>
</dbReference>
<keyword evidence="10" id="KW-1185">Reference proteome</keyword>
<dbReference type="PROSITE" id="PS50824">
    <property type="entry name" value="DAPIN"/>
    <property type="match status" value="1"/>
</dbReference>
<dbReference type="InterPro" id="IPR033516">
    <property type="entry name" value="CARD8/ASC/NALP1_CARD"/>
</dbReference>
<dbReference type="CDD" id="cd08330">
    <property type="entry name" value="CARD_ASC_NALP1"/>
    <property type="match status" value="1"/>
</dbReference>
<feature type="domain" description="Pyrin" evidence="8">
    <location>
        <begin position="1"/>
        <end position="88"/>
    </location>
</feature>
<dbReference type="AlphaFoldDB" id="A0AAV6PH32"/>
<dbReference type="EMBL" id="JAGKHQ010000884">
    <property type="protein sequence ID" value="KAG7463312.1"/>
    <property type="molecule type" value="Genomic_DNA"/>
</dbReference>
<dbReference type="PROSITE" id="PS50209">
    <property type="entry name" value="CARD"/>
    <property type="match status" value="1"/>
</dbReference>
<dbReference type="InterPro" id="IPR004020">
    <property type="entry name" value="DAPIN"/>
</dbReference>
<feature type="domain" description="CARD" evidence="7">
    <location>
        <begin position="99"/>
        <end position="183"/>
    </location>
</feature>
<comment type="caution">
    <text evidence="9">The sequence shown here is derived from an EMBL/GenBank/DDBJ whole genome shotgun (WGS) entry which is preliminary data.</text>
</comment>
<dbReference type="Pfam" id="PF02758">
    <property type="entry name" value="PYRIN"/>
    <property type="match status" value="1"/>
</dbReference>
<evidence type="ECO:0000259" key="8">
    <source>
        <dbReference type="PROSITE" id="PS50824"/>
    </source>
</evidence>
<proteinExistence type="predicted"/>
<organism evidence="9 10">
    <name type="scientific">Solea senegalensis</name>
    <name type="common">Senegalese sole</name>
    <dbReference type="NCBI Taxonomy" id="28829"/>
    <lineage>
        <taxon>Eukaryota</taxon>
        <taxon>Metazoa</taxon>
        <taxon>Chordata</taxon>
        <taxon>Craniata</taxon>
        <taxon>Vertebrata</taxon>
        <taxon>Euteleostomi</taxon>
        <taxon>Actinopterygii</taxon>
        <taxon>Neopterygii</taxon>
        <taxon>Teleostei</taxon>
        <taxon>Neoteleostei</taxon>
        <taxon>Acanthomorphata</taxon>
        <taxon>Carangaria</taxon>
        <taxon>Pleuronectiformes</taxon>
        <taxon>Pleuronectoidei</taxon>
        <taxon>Soleidae</taxon>
        <taxon>Solea</taxon>
    </lineage>
</organism>
<dbReference type="Pfam" id="PF00619">
    <property type="entry name" value="CARD"/>
    <property type="match status" value="1"/>
</dbReference>
<evidence type="ECO:0000259" key="7">
    <source>
        <dbReference type="PROSITE" id="PS50209"/>
    </source>
</evidence>